<dbReference type="AlphaFoldDB" id="A0AAV4QP89"/>
<comment type="caution">
    <text evidence="1">The sequence shown here is derived from an EMBL/GenBank/DDBJ whole genome shotgun (WGS) entry which is preliminary data.</text>
</comment>
<sequence>MVVKAKIDERDIFEVGGGGKAAAREGRAVRDEKIVIQRYSICSPDNRPGCQLQENRKFILFRLYYMSDLALSGREASVSFWALSIPLGSRTGGKVITKKIRITSKKNLGK</sequence>
<dbReference type="Proteomes" id="UP001054837">
    <property type="component" value="Unassembled WGS sequence"/>
</dbReference>
<organism evidence="1 2">
    <name type="scientific">Caerostris darwini</name>
    <dbReference type="NCBI Taxonomy" id="1538125"/>
    <lineage>
        <taxon>Eukaryota</taxon>
        <taxon>Metazoa</taxon>
        <taxon>Ecdysozoa</taxon>
        <taxon>Arthropoda</taxon>
        <taxon>Chelicerata</taxon>
        <taxon>Arachnida</taxon>
        <taxon>Araneae</taxon>
        <taxon>Araneomorphae</taxon>
        <taxon>Entelegynae</taxon>
        <taxon>Araneoidea</taxon>
        <taxon>Araneidae</taxon>
        <taxon>Caerostris</taxon>
    </lineage>
</organism>
<evidence type="ECO:0000313" key="2">
    <source>
        <dbReference type="Proteomes" id="UP001054837"/>
    </source>
</evidence>
<reference evidence="1 2" key="1">
    <citation type="submission" date="2021-06" db="EMBL/GenBank/DDBJ databases">
        <title>Caerostris darwini draft genome.</title>
        <authorList>
            <person name="Kono N."/>
            <person name="Arakawa K."/>
        </authorList>
    </citation>
    <scope>NUCLEOTIDE SEQUENCE [LARGE SCALE GENOMIC DNA]</scope>
</reference>
<evidence type="ECO:0000313" key="1">
    <source>
        <dbReference type="EMBL" id="GIY11220.1"/>
    </source>
</evidence>
<proteinExistence type="predicted"/>
<keyword evidence="2" id="KW-1185">Reference proteome</keyword>
<dbReference type="EMBL" id="BPLQ01004880">
    <property type="protein sequence ID" value="GIY11220.1"/>
    <property type="molecule type" value="Genomic_DNA"/>
</dbReference>
<gene>
    <name evidence="1" type="ORF">CDAR_52911</name>
</gene>
<protein>
    <submittedName>
        <fullName evidence="1">Uncharacterized protein</fullName>
    </submittedName>
</protein>
<name>A0AAV4QP89_9ARAC</name>
<accession>A0AAV4QP89</accession>